<name>A0A518CU81_9PLAN</name>
<dbReference type="RefSeq" id="WP_197440388.1">
    <property type="nucleotide sequence ID" value="NZ_CP036281.1"/>
</dbReference>
<dbReference type="PANTHER" id="PTHR30481">
    <property type="entry name" value="DNA ADENINE METHYLASE"/>
    <property type="match status" value="1"/>
</dbReference>
<sequence>MLTQKQASERIGVSYKWFRRLCHQDLVRPVHRSKGDLEKVAAFFGVELSELWSDPNNVGRSYSPVLIKWTGSKRLQAKQIVKRFPRTNGTYFEPFVGGGSVLYELLKIPILNIGIVCVKRGHSTFSKREMSLTRLRILFSFLLRTCRNGLVRFNKAGKFTHVTTSSSRTG</sequence>
<dbReference type="GO" id="GO:0006298">
    <property type="term" value="P:mismatch repair"/>
    <property type="evidence" value="ECO:0007669"/>
    <property type="project" value="TreeGrafter"/>
</dbReference>
<reference evidence="4 5" key="1">
    <citation type="submission" date="2019-02" db="EMBL/GenBank/DDBJ databases">
        <title>Deep-cultivation of Planctomycetes and their phenomic and genomic characterization uncovers novel biology.</title>
        <authorList>
            <person name="Wiegand S."/>
            <person name="Jogler M."/>
            <person name="Boedeker C."/>
            <person name="Pinto D."/>
            <person name="Vollmers J."/>
            <person name="Rivas-Marin E."/>
            <person name="Kohn T."/>
            <person name="Peeters S.H."/>
            <person name="Heuer A."/>
            <person name="Rast P."/>
            <person name="Oberbeckmann S."/>
            <person name="Bunk B."/>
            <person name="Jeske O."/>
            <person name="Meyerdierks A."/>
            <person name="Storesund J.E."/>
            <person name="Kallscheuer N."/>
            <person name="Luecker S."/>
            <person name="Lage O.M."/>
            <person name="Pohl T."/>
            <person name="Merkel B.J."/>
            <person name="Hornburger P."/>
            <person name="Mueller R.-W."/>
            <person name="Bruemmer F."/>
            <person name="Labrenz M."/>
            <person name="Spormann A.M."/>
            <person name="Op den Camp H."/>
            <person name="Overmann J."/>
            <person name="Amann R."/>
            <person name="Jetten M.S.M."/>
            <person name="Mascher T."/>
            <person name="Medema M.H."/>
            <person name="Devos D.P."/>
            <person name="Kaster A.-K."/>
            <person name="Ovreas L."/>
            <person name="Rohde M."/>
            <person name="Galperin M.Y."/>
            <person name="Jogler C."/>
        </authorList>
    </citation>
    <scope>NUCLEOTIDE SEQUENCE [LARGE SCALE GENOMIC DNA]</scope>
    <source>
        <strain evidence="4 5">Pla110</strain>
    </source>
</reference>
<organism evidence="4 5">
    <name type="scientific">Polystyrenella longa</name>
    <dbReference type="NCBI Taxonomy" id="2528007"/>
    <lineage>
        <taxon>Bacteria</taxon>
        <taxon>Pseudomonadati</taxon>
        <taxon>Planctomycetota</taxon>
        <taxon>Planctomycetia</taxon>
        <taxon>Planctomycetales</taxon>
        <taxon>Planctomycetaceae</taxon>
        <taxon>Polystyrenella</taxon>
    </lineage>
</organism>
<protein>
    <submittedName>
        <fullName evidence="4">DNA adenine methylase</fullName>
    </submittedName>
</protein>
<dbReference type="SUPFAM" id="SSF53335">
    <property type="entry name" value="S-adenosyl-L-methionine-dependent methyltransferases"/>
    <property type="match status" value="1"/>
</dbReference>
<dbReference type="KEGG" id="plon:Pla110_45520"/>
<evidence type="ECO:0000256" key="1">
    <source>
        <dbReference type="ARBA" id="ARBA00022603"/>
    </source>
</evidence>
<dbReference type="AlphaFoldDB" id="A0A518CU81"/>
<accession>A0A518CU81</accession>
<dbReference type="PANTHER" id="PTHR30481:SF3">
    <property type="entry name" value="DNA ADENINE METHYLASE"/>
    <property type="match status" value="1"/>
</dbReference>
<evidence type="ECO:0000256" key="2">
    <source>
        <dbReference type="ARBA" id="ARBA00022679"/>
    </source>
</evidence>
<dbReference type="GO" id="GO:1904047">
    <property type="term" value="F:S-adenosyl-L-methionine binding"/>
    <property type="evidence" value="ECO:0007669"/>
    <property type="project" value="TreeGrafter"/>
</dbReference>
<proteinExistence type="predicted"/>
<dbReference type="GO" id="GO:0032259">
    <property type="term" value="P:methylation"/>
    <property type="evidence" value="ECO:0007669"/>
    <property type="project" value="UniProtKB-KW"/>
</dbReference>
<keyword evidence="3" id="KW-0949">S-adenosyl-L-methionine</keyword>
<gene>
    <name evidence="4" type="ORF">Pla110_45520</name>
</gene>
<dbReference type="EMBL" id="CP036281">
    <property type="protein sequence ID" value="QDU82790.1"/>
    <property type="molecule type" value="Genomic_DNA"/>
</dbReference>
<evidence type="ECO:0000256" key="3">
    <source>
        <dbReference type="ARBA" id="ARBA00022691"/>
    </source>
</evidence>
<dbReference type="CDD" id="cd00093">
    <property type="entry name" value="HTH_XRE"/>
    <property type="match status" value="1"/>
</dbReference>
<dbReference type="Pfam" id="PF02086">
    <property type="entry name" value="MethyltransfD12"/>
    <property type="match status" value="1"/>
</dbReference>
<dbReference type="InterPro" id="IPR001387">
    <property type="entry name" value="Cro/C1-type_HTH"/>
</dbReference>
<dbReference type="InterPro" id="IPR029063">
    <property type="entry name" value="SAM-dependent_MTases_sf"/>
</dbReference>
<dbReference type="PRINTS" id="PR00505">
    <property type="entry name" value="D12N6MTFRASE"/>
</dbReference>
<keyword evidence="1 4" id="KW-0489">Methyltransferase</keyword>
<dbReference type="Proteomes" id="UP000317178">
    <property type="component" value="Chromosome"/>
</dbReference>
<dbReference type="GO" id="GO:0009007">
    <property type="term" value="F:site-specific DNA-methyltransferase (adenine-specific) activity"/>
    <property type="evidence" value="ECO:0007669"/>
    <property type="project" value="UniProtKB-EC"/>
</dbReference>
<keyword evidence="2" id="KW-0808">Transferase</keyword>
<dbReference type="GO" id="GO:0043565">
    <property type="term" value="F:sequence-specific DNA binding"/>
    <property type="evidence" value="ECO:0007669"/>
    <property type="project" value="TreeGrafter"/>
</dbReference>
<dbReference type="InterPro" id="IPR012327">
    <property type="entry name" value="MeTrfase_D12"/>
</dbReference>
<dbReference type="GO" id="GO:0009307">
    <property type="term" value="P:DNA restriction-modification system"/>
    <property type="evidence" value="ECO:0007669"/>
    <property type="project" value="InterPro"/>
</dbReference>
<dbReference type="Gene3D" id="3.40.50.150">
    <property type="entry name" value="Vaccinia Virus protein VP39"/>
    <property type="match status" value="1"/>
</dbReference>
<keyword evidence="5" id="KW-1185">Reference proteome</keyword>
<evidence type="ECO:0000313" key="4">
    <source>
        <dbReference type="EMBL" id="QDU82790.1"/>
    </source>
</evidence>
<evidence type="ECO:0000313" key="5">
    <source>
        <dbReference type="Proteomes" id="UP000317178"/>
    </source>
</evidence>